<sequence length="163" mass="19446">MNCQAVICSLSLLITFRIHLQLMYFYIKKKKHQRRWWVRPINRFRTQQVYETDHEKFYNMTRMLPEQFDQLCNKKLLNTNICGRAHGNNLTLSFSCKFLVHGDSVRLKSWEFRIGRSIAHKIIEETCAAIWEALQKECLPYPTKQIWTASWMNFGINGIFPIA</sequence>
<dbReference type="AlphaFoldDB" id="E9J0A6"/>
<keyword evidence="1" id="KW-0472">Membrane</keyword>
<organism>
    <name type="scientific">Solenopsis invicta</name>
    <name type="common">Red imported fire ant</name>
    <name type="synonym">Solenopsis wagneri</name>
    <dbReference type="NCBI Taxonomy" id="13686"/>
    <lineage>
        <taxon>Eukaryota</taxon>
        <taxon>Metazoa</taxon>
        <taxon>Ecdysozoa</taxon>
        <taxon>Arthropoda</taxon>
        <taxon>Hexapoda</taxon>
        <taxon>Insecta</taxon>
        <taxon>Pterygota</taxon>
        <taxon>Neoptera</taxon>
        <taxon>Endopterygota</taxon>
        <taxon>Hymenoptera</taxon>
        <taxon>Apocrita</taxon>
        <taxon>Aculeata</taxon>
        <taxon>Formicoidea</taxon>
        <taxon>Formicidae</taxon>
        <taxon>Myrmicinae</taxon>
        <taxon>Solenopsis</taxon>
    </lineage>
</organism>
<dbReference type="EMBL" id="GL767374">
    <property type="protein sequence ID" value="EFZ13746.1"/>
    <property type="molecule type" value="Genomic_DNA"/>
</dbReference>
<feature type="transmembrane region" description="Helical" evidence="1">
    <location>
        <begin position="6"/>
        <end position="27"/>
    </location>
</feature>
<reference evidence="2" key="1">
    <citation type="journal article" date="2011" name="Proc. Natl. Acad. Sci. U.S.A.">
        <title>The genome of the fire ant Solenopsis invicta.</title>
        <authorList>
            <person name="Wurm Y."/>
            <person name="Wang J."/>
            <person name="Riba-Grognuz O."/>
            <person name="Corona M."/>
            <person name="Nygaard S."/>
            <person name="Hunt B.G."/>
            <person name="Ingram K.K."/>
            <person name="Falquet L."/>
            <person name="Nipitwattanaphon M."/>
            <person name="Gotzek D."/>
            <person name="Dijkstra M.B."/>
            <person name="Oettler J."/>
            <person name="Comtesse F."/>
            <person name="Shih C.J."/>
            <person name="Wu W.J."/>
            <person name="Yang C.C."/>
            <person name="Thomas J."/>
            <person name="Beaudoing E."/>
            <person name="Pradervand S."/>
            <person name="Flegel V."/>
            <person name="Cook E.D."/>
            <person name="Fabbretti R."/>
            <person name="Stockinger H."/>
            <person name="Long L."/>
            <person name="Farmerie W.G."/>
            <person name="Oakey J."/>
            <person name="Boomsma J.J."/>
            <person name="Pamilo P."/>
            <person name="Yi S.V."/>
            <person name="Heinze J."/>
            <person name="Goodisman M.A."/>
            <person name="Farinelli L."/>
            <person name="Harshman K."/>
            <person name="Hulo N."/>
            <person name="Cerutti L."/>
            <person name="Xenarios I."/>
            <person name="Shoemaker D."/>
            <person name="Keller L."/>
        </authorList>
    </citation>
    <scope>NUCLEOTIDE SEQUENCE [LARGE SCALE GENOMIC DNA]</scope>
</reference>
<evidence type="ECO:0000256" key="1">
    <source>
        <dbReference type="SAM" id="Phobius"/>
    </source>
</evidence>
<gene>
    <name evidence="2" type="ORF">SINV_02984</name>
</gene>
<feature type="non-terminal residue" evidence="2">
    <location>
        <position position="163"/>
    </location>
</feature>
<dbReference type="HOGENOM" id="CLU_1629144_0_0_1"/>
<keyword evidence="1" id="KW-1133">Transmembrane helix</keyword>
<proteinExistence type="predicted"/>
<keyword evidence="1" id="KW-0812">Transmembrane</keyword>
<name>E9J0A6_SOLIN</name>
<evidence type="ECO:0000313" key="2">
    <source>
        <dbReference type="EMBL" id="EFZ13746.1"/>
    </source>
</evidence>
<accession>E9J0A6</accession>
<protein>
    <submittedName>
        <fullName evidence="2">Uncharacterized protein</fullName>
    </submittedName>
</protein>